<dbReference type="PANTHER" id="PTHR23521:SF3">
    <property type="entry name" value="MFS TRANSPORTER"/>
    <property type="match status" value="1"/>
</dbReference>
<dbReference type="Gene3D" id="1.20.1250.20">
    <property type="entry name" value="MFS general substrate transporter like domains"/>
    <property type="match status" value="2"/>
</dbReference>
<dbReference type="PANTHER" id="PTHR23521">
    <property type="entry name" value="TRANSPORTER MFS SUPERFAMILY"/>
    <property type="match status" value="1"/>
</dbReference>
<name>A0A916W1V3_9HYPH</name>
<feature type="transmembrane region" description="Helical" evidence="4">
    <location>
        <begin position="42"/>
        <end position="62"/>
    </location>
</feature>
<dbReference type="Proteomes" id="UP000636264">
    <property type="component" value="Unassembled WGS sequence"/>
</dbReference>
<gene>
    <name evidence="6" type="ORF">GCM10011385_13090</name>
</gene>
<dbReference type="Pfam" id="PF07690">
    <property type="entry name" value="MFS_1"/>
    <property type="match status" value="1"/>
</dbReference>
<keyword evidence="2 4" id="KW-1133">Transmembrane helix</keyword>
<proteinExistence type="predicted"/>
<feature type="transmembrane region" description="Helical" evidence="4">
    <location>
        <begin position="290"/>
        <end position="308"/>
    </location>
</feature>
<organism evidence="6 7">
    <name type="scientific">Nitratireductor aestuarii</name>
    <dbReference type="NCBI Taxonomy" id="1735103"/>
    <lineage>
        <taxon>Bacteria</taxon>
        <taxon>Pseudomonadati</taxon>
        <taxon>Pseudomonadota</taxon>
        <taxon>Alphaproteobacteria</taxon>
        <taxon>Hyphomicrobiales</taxon>
        <taxon>Phyllobacteriaceae</taxon>
        <taxon>Nitratireductor</taxon>
    </lineage>
</organism>
<sequence>MRASFGSIIALLFGTAFLLSASGLHGLLLPLRGQLEGFSTTSLGLLGTSWAGGFIAGCYLAPRLVRRVGHVRSFGALAASAATIALLTGIFVEINTWIVLRAFTGFVMAGAYMVIESWLNERSTNESRGTIFGLYMMVTNSSLMLGQMGVAFGDISTPILFMVTGILFCLSLLPTAISKAQSPAPLASVSLDLKALYANSPISVVACLLIGVANGAWGTLGAVYGASIGIPTFYIALMMSAAVLCGALGQFPIGKISDYTDRRYVLIGAAVTAALIGFAIFVLAPRTPEVILVMVGLYGLLAYTLYSVSVAHANDHAPAGKFVQVSSGLLMLYGIGTMIGPIIAGFFMNFLRPESLFLATAAAHISVAGYAALRISRRAPVPAEAKDSFTTQPAERLATPQAIQLNPRAELSVDEGNGADAKTD</sequence>
<evidence type="ECO:0000256" key="3">
    <source>
        <dbReference type="ARBA" id="ARBA00023136"/>
    </source>
</evidence>
<protein>
    <submittedName>
        <fullName evidence="6">MFS transporter</fullName>
    </submittedName>
</protein>
<accession>A0A916W1V3</accession>
<feature type="transmembrane region" description="Helical" evidence="4">
    <location>
        <begin position="198"/>
        <end position="220"/>
    </location>
</feature>
<evidence type="ECO:0000256" key="1">
    <source>
        <dbReference type="ARBA" id="ARBA00022692"/>
    </source>
</evidence>
<evidence type="ECO:0000256" key="4">
    <source>
        <dbReference type="SAM" id="Phobius"/>
    </source>
</evidence>
<dbReference type="InterPro" id="IPR047200">
    <property type="entry name" value="MFS_YcaD-like"/>
</dbReference>
<evidence type="ECO:0000313" key="6">
    <source>
        <dbReference type="EMBL" id="GGA60778.1"/>
    </source>
</evidence>
<dbReference type="InterPro" id="IPR036259">
    <property type="entry name" value="MFS_trans_sf"/>
</dbReference>
<dbReference type="GO" id="GO:0022857">
    <property type="term" value="F:transmembrane transporter activity"/>
    <property type="evidence" value="ECO:0007669"/>
    <property type="project" value="InterPro"/>
</dbReference>
<dbReference type="RefSeq" id="WP_188720165.1">
    <property type="nucleotide sequence ID" value="NZ_BMIF01000003.1"/>
</dbReference>
<evidence type="ECO:0000313" key="7">
    <source>
        <dbReference type="Proteomes" id="UP000636264"/>
    </source>
</evidence>
<feature type="domain" description="Major facilitator superfamily (MFS) profile" evidence="5">
    <location>
        <begin position="187"/>
        <end position="424"/>
    </location>
</feature>
<dbReference type="GO" id="GO:0005886">
    <property type="term" value="C:plasma membrane"/>
    <property type="evidence" value="ECO:0007669"/>
    <property type="project" value="TreeGrafter"/>
</dbReference>
<feature type="transmembrane region" description="Helical" evidence="4">
    <location>
        <begin position="232"/>
        <end position="252"/>
    </location>
</feature>
<keyword evidence="7" id="KW-1185">Reference proteome</keyword>
<dbReference type="CDD" id="cd17477">
    <property type="entry name" value="MFS_YcaD_like"/>
    <property type="match status" value="1"/>
</dbReference>
<comment type="caution">
    <text evidence="6">The sequence shown here is derived from an EMBL/GenBank/DDBJ whole genome shotgun (WGS) entry which is preliminary data.</text>
</comment>
<evidence type="ECO:0000259" key="5">
    <source>
        <dbReference type="PROSITE" id="PS50850"/>
    </source>
</evidence>
<dbReference type="SUPFAM" id="SSF103473">
    <property type="entry name" value="MFS general substrate transporter"/>
    <property type="match status" value="1"/>
</dbReference>
<reference evidence="6" key="2">
    <citation type="submission" date="2020-09" db="EMBL/GenBank/DDBJ databases">
        <authorList>
            <person name="Sun Q."/>
            <person name="Zhou Y."/>
        </authorList>
    </citation>
    <scope>NUCLEOTIDE SEQUENCE</scope>
    <source>
        <strain evidence="6">CGMCC 1.15320</strain>
    </source>
</reference>
<dbReference type="InterPro" id="IPR011701">
    <property type="entry name" value="MFS"/>
</dbReference>
<dbReference type="AlphaFoldDB" id="A0A916W1V3"/>
<keyword evidence="3 4" id="KW-0472">Membrane</keyword>
<evidence type="ECO:0000256" key="2">
    <source>
        <dbReference type="ARBA" id="ARBA00022989"/>
    </source>
</evidence>
<feature type="transmembrane region" description="Helical" evidence="4">
    <location>
        <begin position="329"/>
        <end position="350"/>
    </location>
</feature>
<feature type="transmembrane region" description="Helical" evidence="4">
    <location>
        <begin position="356"/>
        <end position="373"/>
    </location>
</feature>
<dbReference type="InterPro" id="IPR020846">
    <property type="entry name" value="MFS_dom"/>
</dbReference>
<feature type="transmembrane region" description="Helical" evidence="4">
    <location>
        <begin position="74"/>
        <end position="92"/>
    </location>
</feature>
<feature type="transmembrane region" description="Helical" evidence="4">
    <location>
        <begin position="159"/>
        <end position="177"/>
    </location>
</feature>
<feature type="transmembrane region" description="Helical" evidence="4">
    <location>
        <begin position="264"/>
        <end position="284"/>
    </location>
</feature>
<keyword evidence="1 4" id="KW-0812">Transmembrane</keyword>
<feature type="transmembrane region" description="Helical" evidence="4">
    <location>
        <begin position="98"/>
        <end position="119"/>
    </location>
</feature>
<dbReference type="PROSITE" id="PS50850">
    <property type="entry name" value="MFS"/>
    <property type="match status" value="1"/>
</dbReference>
<reference evidence="6" key="1">
    <citation type="journal article" date="2014" name="Int. J. Syst. Evol. Microbiol.">
        <title>Complete genome sequence of Corynebacterium casei LMG S-19264T (=DSM 44701T), isolated from a smear-ripened cheese.</title>
        <authorList>
            <consortium name="US DOE Joint Genome Institute (JGI-PGF)"/>
            <person name="Walter F."/>
            <person name="Albersmeier A."/>
            <person name="Kalinowski J."/>
            <person name="Ruckert C."/>
        </authorList>
    </citation>
    <scope>NUCLEOTIDE SEQUENCE</scope>
    <source>
        <strain evidence="6">CGMCC 1.15320</strain>
    </source>
</reference>
<dbReference type="EMBL" id="BMIF01000003">
    <property type="protein sequence ID" value="GGA60778.1"/>
    <property type="molecule type" value="Genomic_DNA"/>
</dbReference>
<feature type="transmembrane region" description="Helical" evidence="4">
    <location>
        <begin position="131"/>
        <end position="153"/>
    </location>
</feature>